<comment type="caution">
    <text evidence="1">The sequence shown here is derived from an EMBL/GenBank/DDBJ whole genome shotgun (WGS) entry which is preliminary data.</text>
</comment>
<keyword evidence="2" id="KW-1185">Reference proteome</keyword>
<proteinExistence type="predicted"/>
<dbReference type="OrthoDB" id="1938551at2759"/>
<accession>A0A6A4Q655</accession>
<sequence length="76" mass="8695">MEKIVKCVNSFFICIIPKKASPQNMGDYRPISLIGCYIKSRKIILLANRLRRVIGTVISNNQSTFINGKYILDGRY</sequence>
<evidence type="ECO:0000313" key="1">
    <source>
        <dbReference type="EMBL" id="KAE9609019.1"/>
    </source>
</evidence>
<name>A0A6A4Q655_LUPAL</name>
<dbReference type="AlphaFoldDB" id="A0A6A4Q655"/>
<organism evidence="1 2">
    <name type="scientific">Lupinus albus</name>
    <name type="common">White lupine</name>
    <name type="synonym">Lupinus termis</name>
    <dbReference type="NCBI Taxonomy" id="3870"/>
    <lineage>
        <taxon>Eukaryota</taxon>
        <taxon>Viridiplantae</taxon>
        <taxon>Streptophyta</taxon>
        <taxon>Embryophyta</taxon>
        <taxon>Tracheophyta</taxon>
        <taxon>Spermatophyta</taxon>
        <taxon>Magnoliopsida</taxon>
        <taxon>eudicotyledons</taxon>
        <taxon>Gunneridae</taxon>
        <taxon>Pentapetalae</taxon>
        <taxon>rosids</taxon>
        <taxon>fabids</taxon>
        <taxon>Fabales</taxon>
        <taxon>Fabaceae</taxon>
        <taxon>Papilionoideae</taxon>
        <taxon>50 kb inversion clade</taxon>
        <taxon>genistoids sensu lato</taxon>
        <taxon>core genistoids</taxon>
        <taxon>Genisteae</taxon>
        <taxon>Lupinus</taxon>
    </lineage>
</organism>
<gene>
    <name evidence="1" type="ORF">Lalb_Chr08g0241821</name>
</gene>
<evidence type="ECO:0008006" key="3">
    <source>
        <dbReference type="Google" id="ProtNLM"/>
    </source>
</evidence>
<protein>
    <recommendedName>
        <fullName evidence="3">Reverse transcriptase domain-containing protein</fullName>
    </recommendedName>
</protein>
<dbReference type="EMBL" id="WOCE01000008">
    <property type="protein sequence ID" value="KAE9609019.1"/>
    <property type="molecule type" value="Genomic_DNA"/>
</dbReference>
<dbReference type="Proteomes" id="UP000447434">
    <property type="component" value="Chromosome 8"/>
</dbReference>
<evidence type="ECO:0000313" key="2">
    <source>
        <dbReference type="Proteomes" id="UP000447434"/>
    </source>
</evidence>
<reference evidence="2" key="1">
    <citation type="journal article" date="2020" name="Nat. Commun.">
        <title>Genome sequence of the cluster root forming white lupin.</title>
        <authorList>
            <person name="Hufnagel B."/>
            <person name="Marques A."/>
            <person name="Soriano A."/>
            <person name="Marques L."/>
            <person name="Divol F."/>
            <person name="Doumas P."/>
            <person name="Sallet E."/>
            <person name="Mancinotti D."/>
            <person name="Carrere S."/>
            <person name="Marande W."/>
            <person name="Arribat S."/>
            <person name="Keller J."/>
            <person name="Huneau C."/>
            <person name="Blein T."/>
            <person name="Aime D."/>
            <person name="Laguerre M."/>
            <person name="Taylor J."/>
            <person name="Schubert V."/>
            <person name="Nelson M."/>
            <person name="Geu-Flores F."/>
            <person name="Crespi M."/>
            <person name="Gallardo-Guerrero K."/>
            <person name="Delaux P.-M."/>
            <person name="Salse J."/>
            <person name="Berges H."/>
            <person name="Guyot R."/>
            <person name="Gouzy J."/>
            <person name="Peret B."/>
        </authorList>
    </citation>
    <scope>NUCLEOTIDE SEQUENCE [LARGE SCALE GENOMIC DNA]</scope>
    <source>
        <strain evidence="2">cv. Amiga</strain>
    </source>
</reference>